<evidence type="ECO:0000313" key="2">
    <source>
        <dbReference type="EMBL" id="CAJ1380953.1"/>
    </source>
</evidence>
<accession>A0AA36I4L3</accession>
<dbReference type="SUPFAM" id="SSF52058">
    <property type="entry name" value="L domain-like"/>
    <property type="match status" value="1"/>
</dbReference>
<feature type="signal peptide" evidence="1">
    <location>
        <begin position="1"/>
        <end position="26"/>
    </location>
</feature>
<protein>
    <submittedName>
        <fullName evidence="2">Uncharacterized protein</fullName>
    </submittedName>
</protein>
<name>A0AA36I4L3_9DINO</name>
<dbReference type="EMBL" id="CAUJNA010000765">
    <property type="protein sequence ID" value="CAJ1380953.1"/>
    <property type="molecule type" value="Genomic_DNA"/>
</dbReference>
<keyword evidence="3" id="KW-1185">Reference proteome</keyword>
<evidence type="ECO:0000256" key="1">
    <source>
        <dbReference type="SAM" id="SignalP"/>
    </source>
</evidence>
<dbReference type="AlphaFoldDB" id="A0AA36I4L3"/>
<feature type="chain" id="PRO_5041215314" evidence="1">
    <location>
        <begin position="27"/>
        <end position="155"/>
    </location>
</feature>
<evidence type="ECO:0000313" key="3">
    <source>
        <dbReference type="Proteomes" id="UP001178507"/>
    </source>
</evidence>
<dbReference type="InterPro" id="IPR053139">
    <property type="entry name" value="Surface_bspA-like"/>
</dbReference>
<proteinExistence type="predicted"/>
<dbReference type="Proteomes" id="UP001178507">
    <property type="component" value="Unassembled WGS sequence"/>
</dbReference>
<dbReference type="Pfam" id="PF13306">
    <property type="entry name" value="LRR_5"/>
    <property type="match status" value="1"/>
</dbReference>
<comment type="caution">
    <text evidence="2">The sequence shown here is derived from an EMBL/GenBank/DDBJ whole genome shotgun (WGS) entry which is preliminary data.</text>
</comment>
<dbReference type="InterPro" id="IPR032675">
    <property type="entry name" value="LRR_dom_sf"/>
</dbReference>
<keyword evidence="1" id="KW-0732">Signal</keyword>
<organism evidence="2 3">
    <name type="scientific">Effrenium voratum</name>
    <dbReference type="NCBI Taxonomy" id="2562239"/>
    <lineage>
        <taxon>Eukaryota</taxon>
        <taxon>Sar</taxon>
        <taxon>Alveolata</taxon>
        <taxon>Dinophyceae</taxon>
        <taxon>Suessiales</taxon>
        <taxon>Symbiodiniaceae</taxon>
        <taxon>Effrenium</taxon>
    </lineage>
</organism>
<gene>
    <name evidence="2" type="ORF">EVOR1521_LOCUS8767</name>
</gene>
<sequence length="155" mass="16549">MVPFKAAAPWLVCSSLASVTIPGSVTQICDCAFKDCSSLASVTIPDSVTWIGDGAFQSCSSLASVTIPDSVTHIAKNAFENCNSLACVTVPDCVIEEDAFAGCSALTLVVPIFGRRLRVAALTGCKQIQAKECACQECEYKWFLNGWVCPRRWGT</sequence>
<dbReference type="PANTHER" id="PTHR45661">
    <property type="entry name" value="SURFACE ANTIGEN"/>
    <property type="match status" value="1"/>
</dbReference>
<dbReference type="InterPro" id="IPR026906">
    <property type="entry name" value="LRR_5"/>
</dbReference>
<reference evidence="2" key="1">
    <citation type="submission" date="2023-08" db="EMBL/GenBank/DDBJ databases">
        <authorList>
            <person name="Chen Y."/>
            <person name="Shah S."/>
            <person name="Dougan E. K."/>
            <person name="Thang M."/>
            <person name="Chan C."/>
        </authorList>
    </citation>
    <scope>NUCLEOTIDE SEQUENCE</scope>
</reference>
<dbReference type="PANTHER" id="PTHR45661:SF3">
    <property type="entry name" value="IG-LIKE DOMAIN-CONTAINING PROTEIN"/>
    <property type="match status" value="1"/>
</dbReference>
<dbReference type="Gene3D" id="3.80.10.10">
    <property type="entry name" value="Ribonuclease Inhibitor"/>
    <property type="match status" value="1"/>
</dbReference>